<dbReference type="Pfam" id="PF00486">
    <property type="entry name" value="Trans_reg_C"/>
    <property type="match status" value="1"/>
</dbReference>
<evidence type="ECO:0000256" key="1">
    <source>
        <dbReference type="ARBA" id="ARBA00005820"/>
    </source>
</evidence>
<dbReference type="GO" id="GO:0000160">
    <property type="term" value="P:phosphorelay signal transduction system"/>
    <property type="evidence" value="ECO:0007669"/>
    <property type="project" value="InterPro"/>
</dbReference>
<dbReference type="Pfam" id="PF03704">
    <property type="entry name" value="BTAD"/>
    <property type="match status" value="1"/>
</dbReference>
<protein>
    <submittedName>
        <fullName evidence="7">DNA-binding transcriptional activator of the SARP family</fullName>
    </submittedName>
</protein>
<accession>A0A0D8B8C9</accession>
<gene>
    <name evidence="7" type="ORF">FF36_05520</name>
</gene>
<evidence type="ECO:0000256" key="4">
    <source>
        <dbReference type="ARBA" id="ARBA00023163"/>
    </source>
</evidence>
<evidence type="ECO:0000313" key="8">
    <source>
        <dbReference type="Proteomes" id="UP000032545"/>
    </source>
</evidence>
<dbReference type="InterPro" id="IPR001867">
    <property type="entry name" value="OmpR/PhoB-type_DNA-bd"/>
</dbReference>
<evidence type="ECO:0000259" key="6">
    <source>
        <dbReference type="PROSITE" id="PS51755"/>
    </source>
</evidence>
<keyword evidence="3 5" id="KW-0238">DNA-binding</keyword>
<dbReference type="GO" id="GO:0006355">
    <property type="term" value="P:regulation of DNA-templated transcription"/>
    <property type="evidence" value="ECO:0007669"/>
    <property type="project" value="InterPro"/>
</dbReference>
<evidence type="ECO:0000256" key="2">
    <source>
        <dbReference type="ARBA" id="ARBA00023015"/>
    </source>
</evidence>
<dbReference type="PANTHER" id="PTHR35807">
    <property type="entry name" value="TRANSCRIPTIONAL REGULATOR REDD-RELATED"/>
    <property type="match status" value="1"/>
</dbReference>
<dbReference type="SUPFAM" id="SSF48452">
    <property type="entry name" value="TPR-like"/>
    <property type="match status" value="1"/>
</dbReference>
<dbReference type="PANTHER" id="PTHR35807:SF1">
    <property type="entry name" value="TRANSCRIPTIONAL REGULATOR REDD"/>
    <property type="match status" value="1"/>
</dbReference>
<keyword evidence="4" id="KW-0804">Transcription</keyword>
<dbReference type="SUPFAM" id="SSF46894">
    <property type="entry name" value="C-terminal effector domain of the bipartite response regulators"/>
    <property type="match status" value="1"/>
</dbReference>
<evidence type="ECO:0000313" key="7">
    <source>
        <dbReference type="EMBL" id="KJE20189.1"/>
    </source>
</evidence>
<dbReference type="Gene3D" id="1.10.10.10">
    <property type="entry name" value="Winged helix-like DNA-binding domain superfamily/Winged helix DNA-binding domain"/>
    <property type="match status" value="1"/>
</dbReference>
<reference evidence="7 8" key="2">
    <citation type="journal article" date="2016" name="Genome Announc.">
        <title>Permanent Draft Genome Sequences for Two Variants of Frankia sp. Strain CpI1, the First Frankia Strain Isolated from Root Nodules of Comptonia peregrina.</title>
        <authorList>
            <person name="Oshone R."/>
            <person name="Hurst S.G.IV."/>
            <person name="Abebe-Akele F."/>
            <person name="Simpson S."/>
            <person name="Morris K."/>
            <person name="Thomas W.K."/>
            <person name="Tisa L.S."/>
        </authorList>
    </citation>
    <scope>NUCLEOTIDE SEQUENCE [LARGE SCALE GENOMIC DNA]</scope>
    <source>
        <strain evidence="8">CpI1-S</strain>
    </source>
</reference>
<dbReference type="InterPro" id="IPR011990">
    <property type="entry name" value="TPR-like_helical_dom_sf"/>
</dbReference>
<dbReference type="InterPro" id="IPR016032">
    <property type="entry name" value="Sig_transdc_resp-reg_C-effctor"/>
</dbReference>
<organism evidence="7 8">
    <name type="scientific">Frankia torreyi</name>
    <dbReference type="NCBI Taxonomy" id="1856"/>
    <lineage>
        <taxon>Bacteria</taxon>
        <taxon>Bacillati</taxon>
        <taxon>Actinomycetota</taxon>
        <taxon>Actinomycetes</taxon>
        <taxon>Frankiales</taxon>
        <taxon>Frankiaceae</taxon>
        <taxon>Frankia</taxon>
    </lineage>
</organism>
<keyword evidence="8" id="KW-1185">Reference proteome</keyword>
<name>A0A0D8B8C9_9ACTN</name>
<dbReference type="PROSITE" id="PS51755">
    <property type="entry name" value="OMPR_PHOB"/>
    <property type="match status" value="1"/>
</dbReference>
<feature type="domain" description="OmpR/PhoB-type" evidence="6">
    <location>
        <begin position="1"/>
        <end position="94"/>
    </location>
</feature>
<dbReference type="EMBL" id="JYFN01000068">
    <property type="protein sequence ID" value="KJE20189.1"/>
    <property type="molecule type" value="Genomic_DNA"/>
</dbReference>
<dbReference type="Proteomes" id="UP000032545">
    <property type="component" value="Unassembled WGS sequence"/>
</dbReference>
<feature type="DNA-binding region" description="OmpR/PhoB-type" evidence="5">
    <location>
        <begin position="1"/>
        <end position="94"/>
    </location>
</feature>
<sequence>MRYSVLGPLRILDGDREIMISARKVEIMLAVFLVRANHVVSLSQLTTELWGDDPPRRAIASMHVYVSNLRKILALPAETKNPIVTRHPGYLLQMEPDDLDLTLFERRVQEGKRHLAEGSYAQASRCLTAALGLWRGPALGDLKAGPIVSGFLGWLEETRLECIELSLDADLALGRHPELVRRLIALTNDHPLRETFHHRLMLALYRSGRQVEALQVYQTVRDIFHRDLGLEPSRPLRDLQQAILQADEGLDLHSRMPRACRGESRSGAVSEMARTVFSRDRRR</sequence>
<dbReference type="OrthoDB" id="4336084at2"/>
<comment type="caution">
    <text evidence="7">The sequence shown here is derived from an EMBL/GenBank/DDBJ whole genome shotgun (WGS) entry which is preliminary data.</text>
</comment>
<dbReference type="CDD" id="cd15831">
    <property type="entry name" value="BTAD"/>
    <property type="match status" value="1"/>
</dbReference>
<dbReference type="InterPro" id="IPR036388">
    <property type="entry name" value="WH-like_DNA-bd_sf"/>
</dbReference>
<keyword evidence="2" id="KW-0805">Transcription regulation</keyword>
<dbReference type="Gene3D" id="1.25.40.10">
    <property type="entry name" value="Tetratricopeptide repeat domain"/>
    <property type="match status" value="1"/>
</dbReference>
<dbReference type="SMART" id="SM01043">
    <property type="entry name" value="BTAD"/>
    <property type="match status" value="1"/>
</dbReference>
<dbReference type="AlphaFoldDB" id="A0A0D8B8C9"/>
<comment type="similarity">
    <text evidence="1">Belongs to the AfsR/DnrI/RedD regulatory family.</text>
</comment>
<reference evidence="8" key="1">
    <citation type="submission" date="2015-02" db="EMBL/GenBank/DDBJ databases">
        <title>Draft Genome of Frankia sp. CpI1-S.</title>
        <authorList>
            <person name="Oshone R.T."/>
            <person name="Ngom M."/>
            <person name="Ghodhbane-Gtari F."/>
            <person name="Gtari M."/>
            <person name="Morris K."/>
            <person name="Thomas K."/>
            <person name="Sen A."/>
            <person name="Tisa L.S."/>
        </authorList>
    </citation>
    <scope>NUCLEOTIDE SEQUENCE [LARGE SCALE GENOMIC DNA]</scope>
    <source>
        <strain evidence="8">CpI1-S</strain>
    </source>
</reference>
<dbReference type="PATRIC" id="fig|1502723.3.peg.5944"/>
<dbReference type="InterPro" id="IPR051677">
    <property type="entry name" value="AfsR-DnrI-RedD_regulator"/>
</dbReference>
<dbReference type="SMART" id="SM00862">
    <property type="entry name" value="Trans_reg_C"/>
    <property type="match status" value="1"/>
</dbReference>
<dbReference type="GO" id="GO:0003677">
    <property type="term" value="F:DNA binding"/>
    <property type="evidence" value="ECO:0007669"/>
    <property type="project" value="UniProtKB-UniRule"/>
</dbReference>
<dbReference type="FunFam" id="1.25.40.10:FF:000222">
    <property type="entry name" value="SARP family transcriptional regulator"/>
    <property type="match status" value="1"/>
</dbReference>
<proteinExistence type="inferred from homology"/>
<evidence type="ECO:0000256" key="3">
    <source>
        <dbReference type="ARBA" id="ARBA00023125"/>
    </source>
</evidence>
<dbReference type="InterPro" id="IPR005158">
    <property type="entry name" value="BTAD"/>
</dbReference>
<evidence type="ECO:0000256" key="5">
    <source>
        <dbReference type="PROSITE-ProRule" id="PRU01091"/>
    </source>
</evidence>